<evidence type="ECO:0000259" key="1">
    <source>
        <dbReference type="Pfam" id="PF13474"/>
    </source>
</evidence>
<proteinExistence type="predicted"/>
<reference evidence="2 3" key="1">
    <citation type="submission" date="2018-01" db="EMBL/GenBank/DDBJ databases">
        <title>Draft genome sequence of Sphaerisporangium sp. 7K107.</title>
        <authorList>
            <person name="Sahin N."/>
            <person name="Saygin H."/>
            <person name="Ay H."/>
        </authorList>
    </citation>
    <scope>NUCLEOTIDE SEQUENCE [LARGE SCALE GENOMIC DNA]</scope>
    <source>
        <strain evidence="2 3">7K107</strain>
    </source>
</reference>
<dbReference type="Pfam" id="PF13474">
    <property type="entry name" value="SnoaL_3"/>
    <property type="match status" value="1"/>
</dbReference>
<accession>A0A2W2GXI4</accession>
<dbReference type="RefSeq" id="WP_111165703.1">
    <property type="nucleotide sequence ID" value="NZ_POUA01000017.1"/>
</dbReference>
<evidence type="ECO:0000313" key="2">
    <source>
        <dbReference type="EMBL" id="PZG54426.1"/>
    </source>
</evidence>
<comment type="caution">
    <text evidence="2">The sequence shown here is derived from an EMBL/GenBank/DDBJ whole genome shotgun (WGS) entry which is preliminary data.</text>
</comment>
<organism evidence="2 3">
    <name type="scientific">Spongiactinospora gelatinilytica</name>
    <dbReference type="NCBI Taxonomy" id="2666298"/>
    <lineage>
        <taxon>Bacteria</taxon>
        <taxon>Bacillati</taxon>
        <taxon>Actinomycetota</taxon>
        <taxon>Actinomycetes</taxon>
        <taxon>Streptosporangiales</taxon>
        <taxon>Streptosporangiaceae</taxon>
        <taxon>Spongiactinospora</taxon>
    </lineage>
</organism>
<feature type="domain" description="SnoaL-like" evidence="1">
    <location>
        <begin position="25"/>
        <end position="150"/>
    </location>
</feature>
<dbReference type="AlphaFoldDB" id="A0A2W2GXI4"/>
<dbReference type="EMBL" id="POUA01000017">
    <property type="protein sequence ID" value="PZG54426.1"/>
    <property type="molecule type" value="Genomic_DNA"/>
</dbReference>
<protein>
    <recommendedName>
        <fullName evidence="1">SnoaL-like domain-containing protein</fullName>
    </recommendedName>
</protein>
<dbReference type="InterPro" id="IPR032710">
    <property type="entry name" value="NTF2-like_dom_sf"/>
</dbReference>
<dbReference type="Gene3D" id="3.10.450.50">
    <property type="match status" value="1"/>
</dbReference>
<dbReference type="InterPro" id="IPR037401">
    <property type="entry name" value="SnoaL-like"/>
</dbReference>
<sequence>MPTQDPRPTDRTAPAADIAEITRLHREWWEANVGFDIDRMVKVFPEPGDEYLMFNFNGHPYFGMKEKVALWRWYKERIAQTGGLVTRIMRLEVRGDTAWLACEFSIEAEQLDGGEWTVDSVDATHGRATEIYHRDNGQGRPEWRMWHTQITALPALAEARPGFDDSTASRGLGWVPWEPFPTAADAPAVEGTA</sequence>
<evidence type="ECO:0000313" key="3">
    <source>
        <dbReference type="Proteomes" id="UP000248544"/>
    </source>
</evidence>
<name>A0A2W2GXI4_9ACTN</name>
<keyword evidence="3" id="KW-1185">Reference proteome</keyword>
<dbReference type="SUPFAM" id="SSF54427">
    <property type="entry name" value="NTF2-like"/>
    <property type="match status" value="1"/>
</dbReference>
<gene>
    <name evidence="2" type="ORF">C1I98_04005</name>
</gene>
<dbReference type="Proteomes" id="UP000248544">
    <property type="component" value="Unassembled WGS sequence"/>
</dbReference>